<dbReference type="Proteomes" id="UP000006729">
    <property type="component" value="Chromosome 5"/>
</dbReference>
<evidence type="ECO:0000313" key="2">
    <source>
        <dbReference type="Proteomes" id="UP000006729"/>
    </source>
</evidence>
<reference evidence="1 2" key="1">
    <citation type="journal article" date="2006" name="Science">
        <title>The genome of black cottonwood, Populus trichocarpa (Torr. &amp; Gray).</title>
        <authorList>
            <person name="Tuskan G.A."/>
            <person name="Difazio S."/>
            <person name="Jansson S."/>
            <person name="Bohlmann J."/>
            <person name="Grigoriev I."/>
            <person name="Hellsten U."/>
            <person name="Putnam N."/>
            <person name="Ralph S."/>
            <person name="Rombauts S."/>
            <person name="Salamov A."/>
            <person name="Schein J."/>
            <person name="Sterck L."/>
            <person name="Aerts A."/>
            <person name="Bhalerao R.R."/>
            <person name="Bhalerao R.P."/>
            <person name="Blaudez D."/>
            <person name="Boerjan W."/>
            <person name="Brun A."/>
            <person name="Brunner A."/>
            <person name="Busov V."/>
            <person name="Campbell M."/>
            <person name="Carlson J."/>
            <person name="Chalot M."/>
            <person name="Chapman J."/>
            <person name="Chen G.L."/>
            <person name="Cooper D."/>
            <person name="Coutinho P.M."/>
            <person name="Couturier J."/>
            <person name="Covert S."/>
            <person name="Cronk Q."/>
            <person name="Cunningham R."/>
            <person name="Davis J."/>
            <person name="Degroeve S."/>
            <person name="Dejardin A."/>
            <person name="Depamphilis C."/>
            <person name="Detter J."/>
            <person name="Dirks B."/>
            <person name="Dubchak I."/>
            <person name="Duplessis S."/>
            <person name="Ehlting J."/>
            <person name="Ellis B."/>
            <person name="Gendler K."/>
            <person name="Goodstein D."/>
            <person name="Gribskov M."/>
            <person name="Grimwood J."/>
            <person name="Groover A."/>
            <person name="Gunter L."/>
            <person name="Hamberger B."/>
            <person name="Heinze B."/>
            <person name="Helariutta Y."/>
            <person name="Henrissat B."/>
            <person name="Holligan D."/>
            <person name="Holt R."/>
            <person name="Huang W."/>
            <person name="Islam-Faridi N."/>
            <person name="Jones S."/>
            <person name="Jones-Rhoades M."/>
            <person name="Jorgensen R."/>
            <person name="Joshi C."/>
            <person name="Kangasjarvi J."/>
            <person name="Karlsson J."/>
            <person name="Kelleher C."/>
            <person name="Kirkpatrick R."/>
            <person name="Kirst M."/>
            <person name="Kohler A."/>
            <person name="Kalluri U."/>
            <person name="Larimer F."/>
            <person name="Leebens-Mack J."/>
            <person name="Leple J.C."/>
            <person name="Locascio P."/>
            <person name="Lou Y."/>
            <person name="Lucas S."/>
            <person name="Martin F."/>
            <person name="Montanini B."/>
            <person name="Napoli C."/>
            <person name="Nelson D.R."/>
            <person name="Nelson C."/>
            <person name="Nieminen K."/>
            <person name="Nilsson O."/>
            <person name="Pereda V."/>
            <person name="Peter G."/>
            <person name="Philippe R."/>
            <person name="Pilate G."/>
            <person name="Poliakov A."/>
            <person name="Razumovskaya J."/>
            <person name="Richardson P."/>
            <person name="Rinaldi C."/>
            <person name="Ritland K."/>
            <person name="Rouze P."/>
            <person name="Ryaboy D."/>
            <person name="Schmutz J."/>
            <person name="Schrader J."/>
            <person name="Segerman B."/>
            <person name="Shin H."/>
            <person name="Siddiqui A."/>
            <person name="Sterky F."/>
            <person name="Terry A."/>
            <person name="Tsai C.J."/>
            <person name="Uberbacher E."/>
            <person name="Unneberg P."/>
            <person name="Vahala J."/>
            <person name="Wall K."/>
            <person name="Wessler S."/>
            <person name="Yang G."/>
            <person name="Yin T."/>
            <person name="Douglas C."/>
            <person name="Marra M."/>
            <person name="Sandberg G."/>
            <person name="Van de Peer Y."/>
            <person name="Rokhsar D."/>
        </authorList>
    </citation>
    <scope>NUCLEOTIDE SEQUENCE [LARGE SCALE GENOMIC DNA]</scope>
    <source>
        <strain evidence="2">cv. Nisqually</strain>
    </source>
</reference>
<evidence type="ECO:0000313" key="1">
    <source>
        <dbReference type="EMBL" id="KAI9393823.1"/>
    </source>
</evidence>
<proteinExistence type="predicted"/>
<sequence>MSLFFPTLSIPSWDSSTSRPISPCSSSLKDPPFSLQLMTRNFGGGGGLCRRFCGLKLWITQRFNIWQMNRKSGPLKEFMTTKNQNFPNDSTEECVRGSLCIESLCFAVMITTKRVRTLPLPSHYLNYPTEGGRGPSLCIAVIGATGELAKGEIFLALFALYYNGFLSEDVGIFGYSRKNLTAEDLRSIIALTLTCRIDHQQNCGDKWRLSS</sequence>
<protein>
    <submittedName>
        <fullName evidence="1">Uncharacterized protein</fullName>
    </submittedName>
</protein>
<keyword evidence="2" id="KW-1185">Reference proteome</keyword>
<organism evidence="1 2">
    <name type="scientific">Populus trichocarpa</name>
    <name type="common">Western balsam poplar</name>
    <name type="synonym">Populus balsamifera subsp. trichocarpa</name>
    <dbReference type="NCBI Taxonomy" id="3694"/>
    <lineage>
        <taxon>Eukaryota</taxon>
        <taxon>Viridiplantae</taxon>
        <taxon>Streptophyta</taxon>
        <taxon>Embryophyta</taxon>
        <taxon>Tracheophyta</taxon>
        <taxon>Spermatophyta</taxon>
        <taxon>Magnoliopsida</taxon>
        <taxon>eudicotyledons</taxon>
        <taxon>Gunneridae</taxon>
        <taxon>Pentapetalae</taxon>
        <taxon>rosids</taxon>
        <taxon>fabids</taxon>
        <taxon>Malpighiales</taxon>
        <taxon>Salicaceae</taxon>
        <taxon>Saliceae</taxon>
        <taxon>Populus</taxon>
    </lineage>
</organism>
<name>A0ACC0SX22_POPTR</name>
<accession>A0ACC0SX22</accession>
<comment type="caution">
    <text evidence="1">The sequence shown here is derived from an EMBL/GenBank/DDBJ whole genome shotgun (WGS) entry which is preliminary data.</text>
</comment>
<gene>
    <name evidence="1" type="ORF">POPTR_005G005866v4</name>
</gene>
<dbReference type="EMBL" id="CM009294">
    <property type="protein sequence ID" value="KAI9393823.1"/>
    <property type="molecule type" value="Genomic_DNA"/>
</dbReference>